<evidence type="ECO:0000259" key="3">
    <source>
        <dbReference type="PROSITE" id="PS50853"/>
    </source>
</evidence>
<dbReference type="Proteomes" id="UP000887565">
    <property type="component" value="Unplaced"/>
</dbReference>
<dbReference type="InterPro" id="IPR003961">
    <property type="entry name" value="FN3_dom"/>
</dbReference>
<dbReference type="InterPro" id="IPR007110">
    <property type="entry name" value="Ig-like_dom"/>
</dbReference>
<dbReference type="InterPro" id="IPR013783">
    <property type="entry name" value="Ig-like_fold"/>
</dbReference>
<dbReference type="PANTHER" id="PTHR14340">
    <property type="entry name" value="MICROFIBRIL-ASSOCIATED GLYCOPROTEIN 3"/>
    <property type="match status" value="1"/>
</dbReference>
<dbReference type="SUPFAM" id="SSF48726">
    <property type="entry name" value="Immunoglobulin"/>
    <property type="match status" value="1"/>
</dbReference>
<dbReference type="InterPro" id="IPR036116">
    <property type="entry name" value="FN3_sf"/>
</dbReference>
<evidence type="ECO:0000313" key="4">
    <source>
        <dbReference type="Proteomes" id="UP000887565"/>
    </source>
</evidence>
<organism evidence="4 5">
    <name type="scientific">Romanomermis culicivorax</name>
    <name type="common">Nematode worm</name>
    <dbReference type="NCBI Taxonomy" id="13658"/>
    <lineage>
        <taxon>Eukaryota</taxon>
        <taxon>Metazoa</taxon>
        <taxon>Ecdysozoa</taxon>
        <taxon>Nematoda</taxon>
        <taxon>Enoplea</taxon>
        <taxon>Dorylaimia</taxon>
        <taxon>Mermithida</taxon>
        <taxon>Mermithoidea</taxon>
        <taxon>Mermithidae</taxon>
        <taxon>Romanomermis</taxon>
    </lineage>
</organism>
<dbReference type="Gene3D" id="2.60.40.10">
    <property type="entry name" value="Immunoglobulins"/>
    <property type="match status" value="2"/>
</dbReference>
<evidence type="ECO:0000259" key="2">
    <source>
        <dbReference type="PROSITE" id="PS50835"/>
    </source>
</evidence>
<feature type="domain" description="Fibronectin type-III" evidence="3">
    <location>
        <begin position="241"/>
        <end position="311"/>
    </location>
</feature>
<dbReference type="PROSITE" id="PS50853">
    <property type="entry name" value="FN3"/>
    <property type="match status" value="1"/>
</dbReference>
<dbReference type="InterPro" id="IPR003598">
    <property type="entry name" value="Ig_sub2"/>
</dbReference>
<dbReference type="AlphaFoldDB" id="A0A915HQE0"/>
<sequence>MKTFCGILWEGVRKEIQMIFFGFFDLLLDTLKGKPSLTERSPSTVRASDSNFIDLSCSVDALPDPAWTWQSPSGNVISMGDSTLQISNSLDQQKSTLKFKASSEHYGQYKCTASNKHGEAEWTMNVLKIEQPKNPVVEALASFPTKARLFIKNYVKSNEDGVESIAENERPTQVKITFYPKGIDGAADQAEPILEDFNPSGIYEIYKLRPRLPYVIIVQGKNEGGDSEPVQIEYETSEPQAPSSPAFITTNMTECLTSSCTVQWTIPDNSGEPITGYKVMYKPIKVVMDQSPISGTTRNLLALLEYLNLGI</sequence>
<dbReference type="Pfam" id="PF13927">
    <property type="entry name" value="Ig_3"/>
    <property type="match status" value="1"/>
</dbReference>
<keyword evidence="1" id="KW-0393">Immunoglobulin domain</keyword>
<dbReference type="WBParaSite" id="nRc.2.0.1.t04158-RA">
    <property type="protein sequence ID" value="nRc.2.0.1.t04158-RA"/>
    <property type="gene ID" value="nRc.2.0.1.g04158"/>
</dbReference>
<dbReference type="PROSITE" id="PS50835">
    <property type="entry name" value="IG_LIKE"/>
    <property type="match status" value="1"/>
</dbReference>
<reference evidence="5" key="1">
    <citation type="submission" date="2022-11" db="UniProtKB">
        <authorList>
            <consortium name="WormBaseParasite"/>
        </authorList>
    </citation>
    <scope>IDENTIFICATION</scope>
</reference>
<dbReference type="CDD" id="cd00063">
    <property type="entry name" value="FN3"/>
    <property type="match status" value="1"/>
</dbReference>
<keyword evidence="4" id="KW-1185">Reference proteome</keyword>
<proteinExistence type="predicted"/>
<dbReference type="InterPro" id="IPR036179">
    <property type="entry name" value="Ig-like_dom_sf"/>
</dbReference>
<dbReference type="CDD" id="cd00096">
    <property type="entry name" value="Ig"/>
    <property type="match status" value="1"/>
</dbReference>
<name>A0A915HQE0_ROMCU</name>
<evidence type="ECO:0000313" key="5">
    <source>
        <dbReference type="WBParaSite" id="nRc.2.0.1.t04158-RA"/>
    </source>
</evidence>
<evidence type="ECO:0000256" key="1">
    <source>
        <dbReference type="ARBA" id="ARBA00023319"/>
    </source>
</evidence>
<dbReference type="SUPFAM" id="SSF49265">
    <property type="entry name" value="Fibronectin type III"/>
    <property type="match status" value="1"/>
</dbReference>
<dbReference type="SMART" id="SM00408">
    <property type="entry name" value="IGc2"/>
    <property type="match status" value="1"/>
</dbReference>
<accession>A0A915HQE0</accession>
<feature type="domain" description="Ig-like" evidence="2">
    <location>
        <begin position="35"/>
        <end position="127"/>
    </location>
</feature>
<dbReference type="PANTHER" id="PTHR14340:SF9">
    <property type="entry name" value="FIBRONECTIN TYPE-III DOMAIN-CONTAINING PROTEIN"/>
    <property type="match status" value="1"/>
</dbReference>
<protein>
    <submittedName>
        <fullName evidence="5">Uncharacterized protein</fullName>
    </submittedName>
</protein>